<dbReference type="InterPro" id="IPR025857">
    <property type="entry name" value="MacB_PCD"/>
</dbReference>
<dbReference type="Pfam" id="PF02687">
    <property type="entry name" value="FtsX"/>
    <property type="match status" value="2"/>
</dbReference>
<keyword evidence="2" id="KW-1003">Cell membrane</keyword>
<feature type="domain" description="ABC3 transporter permease C-terminal" evidence="8">
    <location>
        <begin position="245"/>
        <end position="353"/>
    </location>
</feature>
<organism evidence="10 11">
    <name type="scientific">Sporosarcina oncorhynchi</name>
    <dbReference type="NCBI Taxonomy" id="3056444"/>
    <lineage>
        <taxon>Bacteria</taxon>
        <taxon>Bacillati</taxon>
        <taxon>Bacillota</taxon>
        <taxon>Bacilli</taxon>
        <taxon>Bacillales</taxon>
        <taxon>Caryophanaceae</taxon>
        <taxon>Sporosarcina</taxon>
    </lineage>
</organism>
<feature type="transmembrane region" description="Helical" evidence="7">
    <location>
        <begin position="696"/>
        <end position="719"/>
    </location>
</feature>
<feature type="transmembrane region" description="Helical" evidence="7">
    <location>
        <begin position="240"/>
        <end position="268"/>
    </location>
</feature>
<protein>
    <submittedName>
        <fullName evidence="10">ABC transporter permease</fullName>
    </submittedName>
</protein>
<evidence type="ECO:0000256" key="4">
    <source>
        <dbReference type="ARBA" id="ARBA00022989"/>
    </source>
</evidence>
<feature type="transmembrane region" description="Helical" evidence="7">
    <location>
        <begin position="385"/>
        <end position="404"/>
    </location>
</feature>
<evidence type="ECO:0000313" key="11">
    <source>
        <dbReference type="Proteomes" id="UP001303902"/>
    </source>
</evidence>
<gene>
    <name evidence="10" type="ORF">QWT69_00705</name>
</gene>
<dbReference type="Pfam" id="PF12704">
    <property type="entry name" value="MacB_PCD"/>
    <property type="match status" value="1"/>
</dbReference>
<feature type="transmembrane region" description="Helical" evidence="7">
    <location>
        <begin position="753"/>
        <end position="775"/>
    </location>
</feature>
<comment type="similarity">
    <text evidence="6">Belongs to the ABC-4 integral membrane protein family.</text>
</comment>
<feature type="transmembrane region" description="Helical" evidence="7">
    <location>
        <begin position="416"/>
        <end position="438"/>
    </location>
</feature>
<feature type="transmembrane region" description="Helical" evidence="7">
    <location>
        <begin position="295"/>
        <end position="314"/>
    </location>
</feature>
<comment type="subcellular location">
    <subcellularLocation>
        <location evidence="1">Cell membrane</location>
        <topology evidence="1">Multi-pass membrane protein</topology>
    </subcellularLocation>
</comment>
<feature type="transmembrane region" description="Helical" evidence="7">
    <location>
        <begin position="334"/>
        <end position="354"/>
    </location>
</feature>
<evidence type="ECO:0000256" key="5">
    <source>
        <dbReference type="ARBA" id="ARBA00023136"/>
    </source>
</evidence>
<feature type="transmembrane region" description="Helical" evidence="7">
    <location>
        <begin position="787"/>
        <end position="805"/>
    </location>
</feature>
<evidence type="ECO:0000259" key="9">
    <source>
        <dbReference type="Pfam" id="PF12704"/>
    </source>
</evidence>
<evidence type="ECO:0000256" key="1">
    <source>
        <dbReference type="ARBA" id="ARBA00004651"/>
    </source>
</evidence>
<dbReference type="EMBL" id="CP129118">
    <property type="protein sequence ID" value="WOV87675.1"/>
    <property type="molecule type" value="Genomic_DNA"/>
</dbReference>
<keyword evidence="5 7" id="KW-0472">Membrane</keyword>
<dbReference type="InterPro" id="IPR003838">
    <property type="entry name" value="ABC3_permease_C"/>
</dbReference>
<dbReference type="PANTHER" id="PTHR30572:SF4">
    <property type="entry name" value="ABC TRANSPORTER PERMEASE YTRF"/>
    <property type="match status" value="1"/>
</dbReference>
<name>A0ABZ0L5C6_9BACL</name>
<keyword evidence="3 7" id="KW-0812">Transmembrane</keyword>
<keyword evidence="4 7" id="KW-1133">Transmembrane helix</keyword>
<evidence type="ECO:0000259" key="8">
    <source>
        <dbReference type="Pfam" id="PF02687"/>
    </source>
</evidence>
<proteinExistence type="inferred from homology"/>
<sequence length="821" mass="91945">MFNLKAIAFKLFRAAKAQVMTSISIIAITICLITTMGVYIWNAKAQMDAEMHALFGDAEMTVGFNPEQQKWITAEQYNSIASTEGISEASPVFLTHTTIEGILPTVYTIGAENDDLVKSRYHFESDLGNNEVIISAKIASLFSKSVGDTIDVEYTPFIIKEILDPLPGVPDVELVILSNATVKQWVDLPDTSAAGLFSLLKLQEDALPSLISNALIQVDDEFRIDITNEYDFVKANFQALAIFMIVLSTFVFIVAAVLLLSTFQLMFFKLREQLMVLRALGATAKQVGKIVQIQLSAIIGSGVIAGILLSMVVIHQWLPFLIRKMRLPEAHTEFPFGLAISIAVIAFVLLQVIMQWQVQKSMQLLPMQIEEENHEPSSRLTKVKLYVLGLISACALLILFSSVFEENDGKSALQTVIGSLLICVLVLYMMPFLFSRLLKLILQPVRILFGKEAYLACNQLMPQVRRNMPIVLSIIGLMVILIFGTALFKTIHHNEKAYIDFLYETPVVIHNDLLDPTLTTEITRDIEALPTVEYAYARSDYHYLELHLENLWQGADYQAIDVKKFVEKGKIREIHGDIENGVIVSEKFAEDHSLSIGDVLQPAIYNLDWQSKEEVEPVKIIGTISSSESDTPILFDWSAPIAINAHLMVDEIMVQTAEIEQTMAALQFLHEQWPALTFSDYETFTAQSDQLFFQRWSLFAGVMFILITATCLGVIQTLLHTIYGKRNDYAVQRLIGLTPNGLVKLILTQVLSFVLYGLAVGTILGVIFTQLLALIDTDTAIVFDYKTILFVTCFFLLAVCLIFTLQGRWISRRTLGSELGE</sequence>
<evidence type="ECO:0000256" key="2">
    <source>
        <dbReference type="ARBA" id="ARBA00022475"/>
    </source>
</evidence>
<evidence type="ECO:0000256" key="3">
    <source>
        <dbReference type="ARBA" id="ARBA00022692"/>
    </source>
</evidence>
<accession>A0ABZ0L5C6</accession>
<dbReference type="InterPro" id="IPR050250">
    <property type="entry name" value="Macrolide_Exporter_MacB"/>
</dbReference>
<dbReference type="RefSeq" id="WP_317968010.1">
    <property type="nucleotide sequence ID" value="NZ_CP129118.1"/>
</dbReference>
<feature type="domain" description="MacB-like periplasmic core" evidence="9">
    <location>
        <begin position="22"/>
        <end position="168"/>
    </location>
</feature>
<feature type="transmembrane region" description="Helical" evidence="7">
    <location>
        <begin position="21"/>
        <end position="41"/>
    </location>
</feature>
<feature type="domain" description="ABC3 transporter permease C-terminal" evidence="8">
    <location>
        <begin position="702"/>
        <end position="805"/>
    </location>
</feature>
<evidence type="ECO:0000256" key="7">
    <source>
        <dbReference type="SAM" id="Phobius"/>
    </source>
</evidence>
<evidence type="ECO:0000256" key="6">
    <source>
        <dbReference type="ARBA" id="ARBA00038076"/>
    </source>
</evidence>
<reference evidence="10 11" key="1">
    <citation type="submission" date="2023-06" db="EMBL/GenBank/DDBJ databases">
        <title>Sporosarcina sp. nov., isolated from Korean tranditional fermented seafood 'Jeotgal'.</title>
        <authorList>
            <person name="Yang A.I."/>
            <person name="Shin N.-R."/>
        </authorList>
    </citation>
    <scope>NUCLEOTIDE SEQUENCE [LARGE SCALE GENOMIC DNA]</scope>
    <source>
        <strain evidence="10 11">T2O-4</strain>
    </source>
</reference>
<keyword evidence="11" id="KW-1185">Reference proteome</keyword>
<dbReference type="PANTHER" id="PTHR30572">
    <property type="entry name" value="MEMBRANE COMPONENT OF TRANSPORTER-RELATED"/>
    <property type="match status" value="1"/>
</dbReference>
<feature type="transmembrane region" description="Helical" evidence="7">
    <location>
        <begin position="470"/>
        <end position="488"/>
    </location>
</feature>
<evidence type="ECO:0000313" key="10">
    <source>
        <dbReference type="EMBL" id="WOV87675.1"/>
    </source>
</evidence>
<dbReference type="Proteomes" id="UP001303902">
    <property type="component" value="Chromosome"/>
</dbReference>